<dbReference type="EMBL" id="BAZW01000005">
    <property type="protein sequence ID" value="GAO28891.1"/>
    <property type="molecule type" value="Genomic_DNA"/>
</dbReference>
<dbReference type="PANTHER" id="PTHR43301:SF3">
    <property type="entry name" value="ARABINAN ENDO-1,5-ALPHA-L-ARABINOSIDASE A-RELATED"/>
    <property type="match status" value="1"/>
</dbReference>
<gene>
    <name evidence="1" type="ORF">JCM15548_11029</name>
</gene>
<proteinExistence type="predicted"/>
<organism evidence="1 2">
    <name type="scientific">Geofilum rubicundum JCM 15548</name>
    <dbReference type="NCBI Taxonomy" id="1236989"/>
    <lineage>
        <taxon>Bacteria</taxon>
        <taxon>Pseudomonadati</taxon>
        <taxon>Bacteroidota</taxon>
        <taxon>Bacteroidia</taxon>
        <taxon>Marinilabiliales</taxon>
        <taxon>Marinilabiliaceae</taxon>
        <taxon>Geofilum</taxon>
    </lineage>
</organism>
<dbReference type="InterPro" id="IPR023296">
    <property type="entry name" value="Glyco_hydro_beta-prop_sf"/>
</dbReference>
<dbReference type="SUPFAM" id="SSF75005">
    <property type="entry name" value="Arabinanase/levansucrase/invertase"/>
    <property type="match status" value="2"/>
</dbReference>
<accession>A0A0E9LUV4</accession>
<dbReference type="InterPro" id="IPR050727">
    <property type="entry name" value="GH43_arabinanases"/>
</dbReference>
<protein>
    <submittedName>
        <fullName evidence="1">Beta-xylosidase</fullName>
    </submittedName>
</protein>
<name>A0A0E9LUV4_9BACT</name>
<dbReference type="PANTHER" id="PTHR43301">
    <property type="entry name" value="ARABINAN ENDO-1,5-ALPHA-L-ARABINOSIDASE"/>
    <property type="match status" value="1"/>
</dbReference>
<dbReference type="Proteomes" id="UP000032900">
    <property type="component" value="Unassembled WGS sequence"/>
</dbReference>
<comment type="caution">
    <text evidence="1">The sequence shown here is derived from an EMBL/GenBank/DDBJ whole genome shotgun (WGS) entry which is preliminary data.</text>
</comment>
<sequence>MNLLKKMEMKFELKGRLWVMAGLLMAFIFNGCANSSVPKEEDMAAYLLVYFHDPTHSLHMALSEDGYTFTAVNNGEPVVAGDTIAGQKGIRDPHITRGPDGAFYIAMTDLHIFGMQEGYRDTRWERPHEEYDWGNNRGFVLMKSYDLINWTHNRVYIEEAFPKLDVGCAWAPQTIYDPVEDKMMLYFTMRIGHGLTKLYYAYTDDDFTQLVSEPEILFEYPNPEIQILDADITPLPDGRFCMMYVAQENPIGIRMAFSDKINRDYIYEDGWVDFESGSCEAPNVWKRIGEDKWVLMYDIYSIQPHNFGFVETADFESFEDLGHFNDGVMKITNFTTPKHGAVIHLTQKEADALAAYWDKKD</sequence>
<dbReference type="AlphaFoldDB" id="A0A0E9LUV4"/>
<keyword evidence="2" id="KW-1185">Reference proteome</keyword>
<evidence type="ECO:0000313" key="1">
    <source>
        <dbReference type="EMBL" id="GAO28891.1"/>
    </source>
</evidence>
<evidence type="ECO:0000313" key="2">
    <source>
        <dbReference type="Proteomes" id="UP000032900"/>
    </source>
</evidence>
<dbReference type="STRING" id="1236989.JCM15548_11029"/>
<dbReference type="CDD" id="cd08983">
    <property type="entry name" value="GH43_Bt3655-like"/>
    <property type="match status" value="1"/>
</dbReference>
<reference evidence="1 2" key="1">
    <citation type="journal article" date="2015" name="Microbes Environ.">
        <title>Distribution and evolution of nitrogen fixation genes in the phylum bacteroidetes.</title>
        <authorList>
            <person name="Inoue J."/>
            <person name="Oshima K."/>
            <person name="Suda W."/>
            <person name="Sakamoto M."/>
            <person name="Iino T."/>
            <person name="Noda S."/>
            <person name="Hongoh Y."/>
            <person name="Hattori M."/>
            <person name="Ohkuma M."/>
        </authorList>
    </citation>
    <scope>NUCLEOTIDE SEQUENCE [LARGE SCALE GENOMIC DNA]</scope>
    <source>
        <strain evidence="1">JCM 15548</strain>
    </source>
</reference>
<dbReference type="Gene3D" id="2.115.10.20">
    <property type="entry name" value="Glycosyl hydrolase domain, family 43"/>
    <property type="match status" value="1"/>
</dbReference>